<name>A0A1G9ZA44_9FIRM</name>
<dbReference type="AlphaFoldDB" id="A0A1G9ZA44"/>
<accession>A0A1G9ZA44</accession>
<reference evidence="1 2" key="1">
    <citation type="submission" date="2016-10" db="EMBL/GenBank/DDBJ databases">
        <authorList>
            <person name="de Groot N.N."/>
        </authorList>
    </citation>
    <scope>NUCLEOTIDE SEQUENCE [LARGE SCALE GENOMIC DNA]</scope>
    <source>
        <strain evidence="1 2">DSM 16981</strain>
    </source>
</reference>
<keyword evidence="2" id="KW-1185">Reference proteome</keyword>
<proteinExistence type="predicted"/>
<evidence type="ECO:0000313" key="1">
    <source>
        <dbReference type="EMBL" id="SDN17701.1"/>
    </source>
</evidence>
<dbReference type="EMBL" id="FNHQ01000028">
    <property type="protein sequence ID" value="SDN17701.1"/>
    <property type="molecule type" value="Genomic_DNA"/>
</dbReference>
<sequence>MYTLSSSRFEKCWVGHSVLGKWQWNRRPLIMNQKQDTKRYYSSYLG</sequence>
<gene>
    <name evidence="1" type="ORF">SAMN05660299_02268</name>
</gene>
<organism evidence="1 2">
    <name type="scientific">Megasphaera paucivorans</name>
    <dbReference type="NCBI Taxonomy" id="349095"/>
    <lineage>
        <taxon>Bacteria</taxon>
        <taxon>Bacillati</taxon>
        <taxon>Bacillota</taxon>
        <taxon>Negativicutes</taxon>
        <taxon>Veillonellales</taxon>
        <taxon>Veillonellaceae</taxon>
        <taxon>Megasphaera</taxon>
    </lineage>
</organism>
<protein>
    <submittedName>
        <fullName evidence="1">Uncharacterized protein</fullName>
    </submittedName>
</protein>
<evidence type="ECO:0000313" key="2">
    <source>
        <dbReference type="Proteomes" id="UP000199309"/>
    </source>
</evidence>
<dbReference type="STRING" id="349095.SAMN05660299_02268"/>
<dbReference type="Proteomes" id="UP000199309">
    <property type="component" value="Unassembled WGS sequence"/>
</dbReference>
<dbReference type="RefSeq" id="WP_176762966.1">
    <property type="nucleotide sequence ID" value="NZ_FNHQ01000028.1"/>
</dbReference>